<proteinExistence type="predicted"/>
<protein>
    <submittedName>
        <fullName evidence="1">Uncharacterized protein</fullName>
    </submittedName>
</protein>
<sequence>LSYSSIYIPSTKIVATSIILALSTEFTITPCGLSTTPVHVTSTHVTSTTPTPCLTGDCNRVTARDRFRHPPAWRLAPLVPSSHPSKSLSSSSFLPSHKIHRSFVTLVTTIAHTPTTLAPTRVDLFSIYFSQPPIRKDYEASVENGIEADGEADRDADAEAGSEAGVRIDIRDEAYTKDYDTDIKADIAADTEVDTQIGVEAEIEDKAKESDRDTIKIGVDAVYPDPDNLSVFPMVAIVVS</sequence>
<gene>
    <name evidence="1" type="ORF">Tci_570877</name>
</gene>
<accession>A0A699IZD9</accession>
<reference evidence="1" key="1">
    <citation type="journal article" date="2019" name="Sci. Rep.">
        <title>Draft genome of Tanacetum cinerariifolium, the natural source of mosquito coil.</title>
        <authorList>
            <person name="Yamashiro T."/>
            <person name="Shiraishi A."/>
            <person name="Satake H."/>
            <person name="Nakayama K."/>
        </authorList>
    </citation>
    <scope>NUCLEOTIDE SEQUENCE</scope>
</reference>
<dbReference type="EMBL" id="BKCJ010352106">
    <property type="protein sequence ID" value="GEZ98904.1"/>
    <property type="molecule type" value="Genomic_DNA"/>
</dbReference>
<organism evidence="1">
    <name type="scientific">Tanacetum cinerariifolium</name>
    <name type="common">Dalmatian daisy</name>
    <name type="synonym">Chrysanthemum cinerariifolium</name>
    <dbReference type="NCBI Taxonomy" id="118510"/>
    <lineage>
        <taxon>Eukaryota</taxon>
        <taxon>Viridiplantae</taxon>
        <taxon>Streptophyta</taxon>
        <taxon>Embryophyta</taxon>
        <taxon>Tracheophyta</taxon>
        <taxon>Spermatophyta</taxon>
        <taxon>Magnoliopsida</taxon>
        <taxon>eudicotyledons</taxon>
        <taxon>Gunneridae</taxon>
        <taxon>Pentapetalae</taxon>
        <taxon>asterids</taxon>
        <taxon>campanulids</taxon>
        <taxon>Asterales</taxon>
        <taxon>Asteraceae</taxon>
        <taxon>Asteroideae</taxon>
        <taxon>Anthemideae</taxon>
        <taxon>Anthemidinae</taxon>
        <taxon>Tanacetum</taxon>
    </lineage>
</organism>
<comment type="caution">
    <text evidence="1">The sequence shown here is derived from an EMBL/GenBank/DDBJ whole genome shotgun (WGS) entry which is preliminary data.</text>
</comment>
<feature type="non-terminal residue" evidence="1">
    <location>
        <position position="1"/>
    </location>
</feature>
<evidence type="ECO:0000313" key="1">
    <source>
        <dbReference type="EMBL" id="GEZ98904.1"/>
    </source>
</evidence>
<dbReference type="AlphaFoldDB" id="A0A699IZD9"/>
<name>A0A699IZD9_TANCI</name>